<keyword evidence="8" id="KW-1185">Reference proteome</keyword>
<dbReference type="GO" id="GO:0005524">
    <property type="term" value="F:ATP binding"/>
    <property type="evidence" value="ECO:0007669"/>
    <property type="project" value="InterPro"/>
</dbReference>
<dbReference type="Gene3D" id="6.10.280.40">
    <property type="match status" value="1"/>
</dbReference>
<dbReference type="SUPFAM" id="SSF52540">
    <property type="entry name" value="P-loop containing nucleoside triphosphate hydrolases"/>
    <property type="match status" value="1"/>
</dbReference>
<dbReference type="Proteomes" id="UP001159364">
    <property type="component" value="Linkage Group LG05"/>
</dbReference>
<dbReference type="InterPro" id="IPR027417">
    <property type="entry name" value="P-loop_NTPase"/>
</dbReference>
<dbReference type="GO" id="GO:0016887">
    <property type="term" value="F:ATP hydrolysis activity"/>
    <property type="evidence" value="ECO:0007669"/>
    <property type="project" value="InterPro"/>
</dbReference>
<dbReference type="AlphaFoldDB" id="A0AAV8TC74"/>
<proteinExistence type="inferred from homology"/>
<keyword evidence="3" id="KW-0378">Hydrolase</keyword>
<dbReference type="InterPro" id="IPR003959">
    <property type="entry name" value="ATPase_AAA_core"/>
</dbReference>
<dbReference type="GO" id="GO:0006950">
    <property type="term" value="P:response to stress"/>
    <property type="evidence" value="ECO:0007669"/>
    <property type="project" value="UniProtKB-ARBA"/>
</dbReference>
<dbReference type="Gene3D" id="3.40.50.300">
    <property type="entry name" value="P-loop containing nucleotide triphosphate hydrolases"/>
    <property type="match status" value="1"/>
</dbReference>
<dbReference type="InterPro" id="IPR050747">
    <property type="entry name" value="Mitochondrial_chaperone_BCS1"/>
</dbReference>
<evidence type="ECO:0000313" key="7">
    <source>
        <dbReference type="EMBL" id="KAJ8764248.1"/>
    </source>
</evidence>
<comment type="caution">
    <text evidence="7">The sequence shown here is derived from an EMBL/GenBank/DDBJ whole genome shotgun (WGS) entry which is preliminary data.</text>
</comment>
<evidence type="ECO:0000256" key="4">
    <source>
        <dbReference type="ARBA" id="ARBA00022842"/>
    </source>
</evidence>
<dbReference type="InterPro" id="IPR003593">
    <property type="entry name" value="AAA+_ATPase"/>
</dbReference>
<evidence type="ECO:0000259" key="6">
    <source>
        <dbReference type="SMART" id="SM00382"/>
    </source>
</evidence>
<dbReference type="EMBL" id="JAIWQS010000005">
    <property type="protein sequence ID" value="KAJ8764248.1"/>
    <property type="molecule type" value="Genomic_DNA"/>
</dbReference>
<protein>
    <recommendedName>
        <fullName evidence="6">AAA+ ATPase domain-containing protein</fullName>
    </recommendedName>
</protein>
<gene>
    <name evidence="7" type="ORF">K2173_005988</name>
</gene>
<name>A0AAV8TC74_9ROSI</name>
<dbReference type="CDD" id="cd19510">
    <property type="entry name" value="RecA-like_BCS1"/>
    <property type="match status" value="1"/>
</dbReference>
<evidence type="ECO:0000256" key="2">
    <source>
        <dbReference type="ARBA" id="ARBA00007448"/>
    </source>
</evidence>
<comment type="similarity">
    <text evidence="2">Belongs to the AAA ATPase family. BCS1 subfamily.</text>
</comment>
<evidence type="ECO:0000313" key="8">
    <source>
        <dbReference type="Proteomes" id="UP001159364"/>
    </source>
</evidence>
<comment type="catalytic activity">
    <reaction evidence="5">
        <text>ATP + H2O = ADP + phosphate + H(+)</text>
        <dbReference type="Rhea" id="RHEA:13065"/>
        <dbReference type="ChEBI" id="CHEBI:15377"/>
        <dbReference type="ChEBI" id="CHEBI:15378"/>
        <dbReference type="ChEBI" id="CHEBI:30616"/>
        <dbReference type="ChEBI" id="CHEBI:43474"/>
        <dbReference type="ChEBI" id="CHEBI:456216"/>
    </reaction>
</comment>
<dbReference type="InterPro" id="IPR025753">
    <property type="entry name" value="AAA_N_dom"/>
</dbReference>
<sequence length="453" mass="52361">MATFISRSGFIPSTSHLISYYASFSTTSMLLRNVYREVVPQKLEEYVLNKLRFLFFSKVSPSCCSFIIDDSWEFFDHNELIEAAAMYLSNKIGVQNKKVRVGKFRKEQGLTTGLVPGEEIVDEFKGIKVTWLLVREKGNDNYFMLTFEEEHRDVILKDYFNHILDTHENMKQEKKVLKLFTKRGRGPGQKINFNHPSTFETMAMDNDLKKSIIADLDKFLSRKDFYRRVGKTWKRGYLLYGPPGTGKSSLIAAMANHLKYNVYNLELGNVRSDIELRDMLLDTADKSIIVVEDIDCNQEVWNRDVKSSNFSDYNIPKFTLSTLLNCIDGLWSVCGEERIFVFTTNHKEILDPALLRPGRMDMHIHMSYCTTQGFRILASNYLEIKEHPLFEQIDDLIKCVDVTPAALAEELMRSDLPDVALGGVVDLLKQKRIERDTKEVEKAKKMEKESDQK</sequence>
<organism evidence="7 8">
    <name type="scientific">Erythroxylum novogranatense</name>
    <dbReference type="NCBI Taxonomy" id="1862640"/>
    <lineage>
        <taxon>Eukaryota</taxon>
        <taxon>Viridiplantae</taxon>
        <taxon>Streptophyta</taxon>
        <taxon>Embryophyta</taxon>
        <taxon>Tracheophyta</taxon>
        <taxon>Spermatophyta</taxon>
        <taxon>Magnoliopsida</taxon>
        <taxon>eudicotyledons</taxon>
        <taxon>Gunneridae</taxon>
        <taxon>Pentapetalae</taxon>
        <taxon>rosids</taxon>
        <taxon>fabids</taxon>
        <taxon>Malpighiales</taxon>
        <taxon>Erythroxylaceae</taxon>
        <taxon>Erythroxylum</taxon>
    </lineage>
</organism>
<feature type="domain" description="AAA+ ATPase" evidence="6">
    <location>
        <begin position="233"/>
        <end position="370"/>
    </location>
</feature>
<dbReference type="Pfam" id="PF00004">
    <property type="entry name" value="AAA"/>
    <property type="match status" value="1"/>
</dbReference>
<dbReference type="SMART" id="SM00382">
    <property type="entry name" value="AAA"/>
    <property type="match status" value="1"/>
</dbReference>
<comment type="cofactor">
    <cofactor evidence="1">
        <name>Mg(2+)</name>
        <dbReference type="ChEBI" id="CHEBI:18420"/>
    </cofactor>
</comment>
<dbReference type="Pfam" id="PF14363">
    <property type="entry name" value="AAA_assoc"/>
    <property type="match status" value="1"/>
</dbReference>
<dbReference type="PANTHER" id="PTHR23070">
    <property type="entry name" value="BCS1 AAA-TYPE ATPASE"/>
    <property type="match status" value="1"/>
</dbReference>
<keyword evidence="4" id="KW-0460">Magnesium</keyword>
<dbReference type="InterPro" id="IPR058017">
    <property type="entry name" value="At3g28540-like_C"/>
</dbReference>
<dbReference type="Pfam" id="PF25568">
    <property type="entry name" value="AAA_lid_At3g28540"/>
    <property type="match status" value="1"/>
</dbReference>
<evidence type="ECO:0000256" key="5">
    <source>
        <dbReference type="ARBA" id="ARBA00049360"/>
    </source>
</evidence>
<accession>A0AAV8TC74</accession>
<reference evidence="7 8" key="1">
    <citation type="submission" date="2021-09" db="EMBL/GenBank/DDBJ databases">
        <title>Genomic insights and catalytic innovation underlie evolution of tropane alkaloids biosynthesis.</title>
        <authorList>
            <person name="Wang Y.-J."/>
            <person name="Tian T."/>
            <person name="Huang J.-P."/>
            <person name="Huang S.-X."/>
        </authorList>
    </citation>
    <scope>NUCLEOTIDE SEQUENCE [LARGE SCALE GENOMIC DNA]</scope>
    <source>
        <strain evidence="7">KIB-2018</strain>
        <tissue evidence="7">Leaf</tissue>
    </source>
</reference>
<evidence type="ECO:0000256" key="1">
    <source>
        <dbReference type="ARBA" id="ARBA00001946"/>
    </source>
</evidence>
<evidence type="ECO:0000256" key="3">
    <source>
        <dbReference type="ARBA" id="ARBA00022801"/>
    </source>
</evidence>